<dbReference type="PANTHER" id="PTHR10342">
    <property type="entry name" value="ARYLSULFATASE"/>
    <property type="match status" value="1"/>
</dbReference>
<organism evidence="9 10">
    <name type="scientific">Eublepharis macularius</name>
    <name type="common">Leopard gecko</name>
    <name type="synonym">Cyrtodactylus macularius</name>
    <dbReference type="NCBI Taxonomy" id="481883"/>
    <lineage>
        <taxon>Eukaryota</taxon>
        <taxon>Metazoa</taxon>
        <taxon>Chordata</taxon>
        <taxon>Craniata</taxon>
        <taxon>Vertebrata</taxon>
        <taxon>Euteleostomi</taxon>
        <taxon>Lepidosauria</taxon>
        <taxon>Squamata</taxon>
        <taxon>Bifurcata</taxon>
        <taxon>Gekkota</taxon>
        <taxon>Eublepharidae</taxon>
        <taxon>Eublepharinae</taxon>
        <taxon>Eublepharis</taxon>
    </lineage>
</organism>
<feature type="signal peptide" evidence="7">
    <location>
        <begin position="1"/>
        <end position="24"/>
    </location>
</feature>
<evidence type="ECO:0000256" key="5">
    <source>
        <dbReference type="ARBA" id="ARBA00022837"/>
    </source>
</evidence>
<evidence type="ECO:0000313" key="10">
    <source>
        <dbReference type="RefSeq" id="XP_054843394.1"/>
    </source>
</evidence>
<dbReference type="PANTHER" id="PTHR10342:SF274">
    <property type="entry name" value="ARYLSULFATASE B"/>
    <property type="match status" value="1"/>
</dbReference>
<sequence>MLKRPGAGPLAVLWGLLWLRLGVSEPPPRPPHLVLVLADDLGWNDVGWHRSQIRTPTLDALGGGGVRLERYYTQPLCTPSRSQLLTGRYQIHTGLQHQIIWPCQPSCVPLDEKLLPELLKEAGYVTHMVGKWHLGMYRKECLPTRRGFDTYFGYLLGSENYYSHERCVPIVSKNVTRCALDFRDGEEVATGFGNMYSVNVFTERAVDLIANHQTEKPLFLYLALQSVHDPLQVPEKYIEPYSFIHNENRRKYAGMVSIMDEAVGNVTTALKRHGLWDNTVFIFSTDNGGQTLAGGNNWPLRGRKWTLWEGGIRGVGFVASPLLKRKGVESHDLIHISDWLPTLVSLAGGCANGTKPLDGFDMWKTISEGKPSPRKELLHNIDPVFVDPSPCKDITKRTALQSNYFSWEDTIFNTSIHAAIRYGKWKLLTGNPGCSDWFPAPSLFNESNTLSSDPPTKKLWLFDVVNDVEERNDLSEQYPNIVKKLLSRLQHYYKNSVPVFYPDDDPRCDPAATGAWGPWM</sequence>
<keyword evidence="6" id="KW-0325">Glycoprotein</keyword>
<dbReference type="GO" id="GO:0046872">
    <property type="term" value="F:metal ion binding"/>
    <property type="evidence" value="ECO:0007669"/>
    <property type="project" value="UniProtKB-KW"/>
</dbReference>
<dbReference type="InterPro" id="IPR047115">
    <property type="entry name" value="ARSB"/>
</dbReference>
<reference evidence="10" key="1">
    <citation type="submission" date="2025-08" db="UniProtKB">
        <authorList>
            <consortium name="RefSeq"/>
        </authorList>
    </citation>
    <scope>IDENTIFICATION</scope>
    <source>
        <tissue evidence="10">Blood</tissue>
    </source>
</reference>
<evidence type="ECO:0000256" key="3">
    <source>
        <dbReference type="ARBA" id="ARBA00022723"/>
    </source>
</evidence>
<dbReference type="SUPFAM" id="SSF53649">
    <property type="entry name" value="Alkaline phosphatase-like"/>
    <property type="match status" value="1"/>
</dbReference>
<dbReference type="AlphaFoldDB" id="A0AA97L5T6"/>
<dbReference type="GeneID" id="129335000"/>
<dbReference type="PROSITE" id="PS00149">
    <property type="entry name" value="SULFATASE_2"/>
    <property type="match status" value="1"/>
</dbReference>
<dbReference type="RefSeq" id="XP_054843394.1">
    <property type="nucleotide sequence ID" value="XM_054987419.1"/>
</dbReference>
<accession>A0AA97L5T6</accession>
<dbReference type="Proteomes" id="UP001190640">
    <property type="component" value="Chromosome 8"/>
</dbReference>
<feature type="domain" description="Sulfatase N-terminal" evidence="8">
    <location>
        <begin position="31"/>
        <end position="348"/>
    </location>
</feature>
<dbReference type="InterPro" id="IPR024607">
    <property type="entry name" value="Sulfatase_CS"/>
</dbReference>
<evidence type="ECO:0000256" key="2">
    <source>
        <dbReference type="ARBA" id="ARBA00008779"/>
    </source>
</evidence>
<comment type="cofactor">
    <cofactor evidence="1">
        <name>Ca(2+)</name>
        <dbReference type="ChEBI" id="CHEBI:29108"/>
    </cofactor>
</comment>
<keyword evidence="7" id="KW-0732">Signal</keyword>
<dbReference type="Gene3D" id="3.30.1120.10">
    <property type="match status" value="1"/>
</dbReference>
<dbReference type="GO" id="GO:0008484">
    <property type="term" value="F:sulfuric ester hydrolase activity"/>
    <property type="evidence" value="ECO:0007669"/>
    <property type="project" value="InterPro"/>
</dbReference>
<evidence type="ECO:0000256" key="7">
    <source>
        <dbReference type="SAM" id="SignalP"/>
    </source>
</evidence>
<keyword evidence="9" id="KW-1185">Reference proteome</keyword>
<evidence type="ECO:0000256" key="4">
    <source>
        <dbReference type="ARBA" id="ARBA00022801"/>
    </source>
</evidence>
<evidence type="ECO:0000259" key="8">
    <source>
        <dbReference type="Pfam" id="PF00884"/>
    </source>
</evidence>
<keyword evidence="4" id="KW-0378">Hydrolase</keyword>
<feature type="chain" id="PRO_5041728350" evidence="7">
    <location>
        <begin position="25"/>
        <end position="520"/>
    </location>
</feature>
<dbReference type="InterPro" id="IPR017850">
    <property type="entry name" value="Alkaline_phosphatase_core_sf"/>
</dbReference>
<evidence type="ECO:0000256" key="1">
    <source>
        <dbReference type="ARBA" id="ARBA00001913"/>
    </source>
</evidence>
<evidence type="ECO:0000313" key="9">
    <source>
        <dbReference type="Proteomes" id="UP001190640"/>
    </source>
</evidence>
<dbReference type="InterPro" id="IPR000917">
    <property type="entry name" value="Sulfatase_N"/>
</dbReference>
<dbReference type="FunFam" id="3.40.720.10:FF:000007">
    <property type="entry name" value="Arylsulfatase family, member J"/>
    <property type="match status" value="1"/>
</dbReference>
<proteinExistence type="inferred from homology"/>
<name>A0AA97L5T6_EUBMA</name>
<evidence type="ECO:0000256" key="6">
    <source>
        <dbReference type="ARBA" id="ARBA00023180"/>
    </source>
</evidence>
<gene>
    <name evidence="10" type="primary">ARSB</name>
</gene>
<dbReference type="CDD" id="cd16029">
    <property type="entry name" value="4-S"/>
    <property type="match status" value="1"/>
</dbReference>
<dbReference type="PROSITE" id="PS00523">
    <property type="entry name" value="SULFATASE_1"/>
    <property type="match status" value="1"/>
</dbReference>
<dbReference type="CTD" id="411"/>
<keyword evidence="3" id="KW-0479">Metal-binding</keyword>
<keyword evidence="5" id="KW-0106">Calcium</keyword>
<dbReference type="Gene3D" id="3.40.720.10">
    <property type="entry name" value="Alkaline Phosphatase, subunit A"/>
    <property type="match status" value="1"/>
</dbReference>
<dbReference type="KEGG" id="emc:129335000"/>
<dbReference type="Pfam" id="PF00884">
    <property type="entry name" value="Sulfatase"/>
    <property type="match status" value="1"/>
</dbReference>
<comment type="similarity">
    <text evidence="2">Belongs to the sulfatase family.</text>
</comment>
<protein>
    <submittedName>
        <fullName evidence="10">Arylsulfatase B</fullName>
    </submittedName>
</protein>